<keyword evidence="1" id="KW-1133">Transmembrane helix</keyword>
<name>A0A061JPB4_STUST</name>
<proteinExistence type="predicted"/>
<feature type="transmembrane region" description="Helical" evidence="1">
    <location>
        <begin position="21"/>
        <end position="42"/>
    </location>
</feature>
<evidence type="ECO:0000313" key="2">
    <source>
        <dbReference type="EMBL" id="EWC40443.1"/>
    </source>
</evidence>
<keyword evidence="1" id="KW-0472">Membrane</keyword>
<evidence type="ECO:0000256" key="1">
    <source>
        <dbReference type="SAM" id="Phobius"/>
    </source>
</evidence>
<gene>
    <name evidence="2" type="ORF">B597_014975</name>
</gene>
<sequence>MSLRCSEISSRVGTKLGLATLAAEAVSASLIMLLMLAILFHLHPADGVCECCSTFRLVGLVMALLRGHTGHLMDWLATNLAYCRDICGFSMLAASDSQYMQSVLTKG</sequence>
<evidence type="ECO:0000313" key="3">
    <source>
        <dbReference type="Proteomes" id="UP000026923"/>
    </source>
</evidence>
<protein>
    <submittedName>
        <fullName evidence="2">Uncharacterized protein</fullName>
    </submittedName>
</protein>
<dbReference type="EMBL" id="AMCZ02000020">
    <property type="protein sequence ID" value="EWC40443.1"/>
    <property type="molecule type" value="Genomic_DNA"/>
</dbReference>
<dbReference type="Proteomes" id="UP000026923">
    <property type="component" value="Unassembled WGS sequence"/>
</dbReference>
<keyword evidence="1" id="KW-0812">Transmembrane</keyword>
<accession>A0A061JPB4</accession>
<dbReference type="HOGENOM" id="CLU_175560_0_0_6"/>
<reference evidence="2 3" key="1">
    <citation type="journal article" date="2013" name="Genome Announc.">
        <title>Draft Genome of the Nitrogen-Fixing Bacterium Pseudomonas stutzeri Strain KOS6 Isolated from Industrial Hydrocarbon Sludge.</title>
        <authorList>
            <person name="Grigoryeva T.V."/>
            <person name="Laikov A.V."/>
            <person name="Naumova R.P."/>
            <person name="Manolov A.I."/>
            <person name="Larin A.K."/>
            <person name="Karpova I.Y."/>
            <person name="Semashko T.A."/>
            <person name="Alexeev D.G."/>
            <person name="Kostryukova E.S."/>
            <person name="Muller R."/>
            <person name="Govorun V.M."/>
        </authorList>
    </citation>
    <scope>NUCLEOTIDE SEQUENCE [LARGE SCALE GENOMIC DNA]</scope>
    <source>
        <strain evidence="2 3">KOS6</strain>
    </source>
</reference>
<dbReference type="AlphaFoldDB" id="A0A061JPB4"/>
<organism evidence="2 3">
    <name type="scientific">Stutzerimonas stutzeri KOS6</name>
    <dbReference type="NCBI Taxonomy" id="1218352"/>
    <lineage>
        <taxon>Bacteria</taxon>
        <taxon>Pseudomonadati</taxon>
        <taxon>Pseudomonadota</taxon>
        <taxon>Gammaproteobacteria</taxon>
        <taxon>Pseudomonadales</taxon>
        <taxon>Pseudomonadaceae</taxon>
        <taxon>Stutzerimonas</taxon>
    </lineage>
</organism>
<comment type="caution">
    <text evidence="2">The sequence shown here is derived from an EMBL/GenBank/DDBJ whole genome shotgun (WGS) entry which is preliminary data.</text>
</comment>